<dbReference type="InterPro" id="IPR038756">
    <property type="entry name" value="CheX-like"/>
</dbReference>
<dbReference type="PANTHER" id="PTHR39452">
    <property type="entry name" value="CHEY-P PHOSPHATASE CHEX"/>
    <property type="match status" value="1"/>
</dbReference>
<accession>A0A919ISZ1</accession>
<evidence type="ECO:0000256" key="1">
    <source>
        <dbReference type="ARBA" id="ARBA00022500"/>
    </source>
</evidence>
<protein>
    <recommendedName>
        <fullName evidence="2">Chemotaxis phosphatase CheX-like domain-containing protein</fullName>
    </recommendedName>
</protein>
<evidence type="ECO:0000313" key="3">
    <source>
        <dbReference type="EMBL" id="GIE08410.1"/>
    </source>
</evidence>
<dbReference type="Proteomes" id="UP000598174">
    <property type="component" value="Unassembled WGS sequence"/>
</dbReference>
<dbReference type="SUPFAM" id="SSF103039">
    <property type="entry name" value="CheC-like"/>
    <property type="match status" value="1"/>
</dbReference>
<dbReference type="AlphaFoldDB" id="A0A919ISZ1"/>
<name>A0A919ISZ1_9ACTN</name>
<dbReference type="RefSeq" id="WP_203815020.1">
    <property type="nucleotide sequence ID" value="NZ_BAAABP010000014.1"/>
</dbReference>
<dbReference type="Pfam" id="PF13690">
    <property type="entry name" value="CheX"/>
    <property type="match status" value="1"/>
</dbReference>
<dbReference type="EMBL" id="BOMM01000001">
    <property type="protein sequence ID" value="GIE08410.1"/>
    <property type="molecule type" value="Genomic_DNA"/>
</dbReference>
<evidence type="ECO:0000313" key="4">
    <source>
        <dbReference type="Proteomes" id="UP000598174"/>
    </source>
</evidence>
<keyword evidence="1" id="KW-0145">Chemotaxis</keyword>
<reference evidence="3" key="1">
    <citation type="submission" date="2021-01" db="EMBL/GenBank/DDBJ databases">
        <title>Whole genome shotgun sequence of Actinoplanes ferrugineus NBRC 15555.</title>
        <authorList>
            <person name="Komaki H."/>
            <person name="Tamura T."/>
        </authorList>
    </citation>
    <scope>NUCLEOTIDE SEQUENCE</scope>
    <source>
        <strain evidence="3">NBRC 15555</strain>
    </source>
</reference>
<proteinExistence type="predicted"/>
<dbReference type="GO" id="GO:0006935">
    <property type="term" value="P:chemotaxis"/>
    <property type="evidence" value="ECO:0007669"/>
    <property type="project" value="UniProtKB-KW"/>
</dbReference>
<dbReference type="Gene3D" id="3.40.1550.10">
    <property type="entry name" value="CheC-like"/>
    <property type="match status" value="1"/>
</dbReference>
<comment type="caution">
    <text evidence="3">The sequence shown here is derived from an EMBL/GenBank/DDBJ whole genome shotgun (WGS) entry which is preliminary data.</text>
</comment>
<keyword evidence="4" id="KW-1185">Reference proteome</keyword>
<feature type="domain" description="Chemotaxis phosphatase CheX-like" evidence="2">
    <location>
        <begin position="46"/>
        <end position="126"/>
    </location>
</feature>
<evidence type="ECO:0000259" key="2">
    <source>
        <dbReference type="Pfam" id="PF13690"/>
    </source>
</evidence>
<dbReference type="InterPro" id="IPR028051">
    <property type="entry name" value="CheX-like_dom"/>
</dbReference>
<organism evidence="3 4">
    <name type="scientific">Paractinoplanes ferrugineus</name>
    <dbReference type="NCBI Taxonomy" id="113564"/>
    <lineage>
        <taxon>Bacteria</taxon>
        <taxon>Bacillati</taxon>
        <taxon>Actinomycetota</taxon>
        <taxon>Actinomycetes</taxon>
        <taxon>Micromonosporales</taxon>
        <taxon>Micromonosporaceae</taxon>
        <taxon>Paractinoplanes</taxon>
    </lineage>
</organism>
<sequence>MSVEVEVNENDLAEMVGQVWESYLDPEGINPLIPTYDENQPSEVHSSVSITGSWTGHLVYSSSIDAAKRAAAAFLAMEPGEVSEEDMSDVLGELANIVGGNVKAMLPPGAFLSLPQVVLAPESSARFPNTERIGGVYGIWEGEPVSISMWQSRAEKKEEKAHEDSHR</sequence>
<dbReference type="PANTHER" id="PTHR39452:SF1">
    <property type="entry name" value="CHEY-P PHOSPHATASE CHEX"/>
    <property type="match status" value="1"/>
</dbReference>
<dbReference type="InterPro" id="IPR028976">
    <property type="entry name" value="CheC-like_sf"/>
</dbReference>
<gene>
    <name evidence="3" type="ORF">Afe05nite_02500</name>
</gene>